<keyword evidence="2 5" id="KW-0238">DNA-binding</keyword>
<evidence type="ECO:0000256" key="2">
    <source>
        <dbReference type="ARBA" id="ARBA00023125"/>
    </source>
</evidence>
<name>A0A1H8A973_STRJI</name>
<dbReference type="Proteomes" id="UP000183015">
    <property type="component" value="Unassembled WGS sequence"/>
</dbReference>
<dbReference type="Pfam" id="PF13412">
    <property type="entry name" value="HTH_24"/>
    <property type="match status" value="1"/>
</dbReference>
<dbReference type="PANTHER" id="PTHR33204">
    <property type="entry name" value="TRANSCRIPTIONAL REGULATOR, MARR FAMILY"/>
    <property type="match status" value="1"/>
</dbReference>
<evidence type="ECO:0000259" key="4">
    <source>
        <dbReference type="PROSITE" id="PS51118"/>
    </source>
</evidence>
<dbReference type="AlphaFoldDB" id="A0A1H8A973"/>
<dbReference type="InterPro" id="IPR036388">
    <property type="entry name" value="WH-like_DNA-bd_sf"/>
</dbReference>
<dbReference type="GO" id="GO:0003677">
    <property type="term" value="F:DNA binding"/>
    <property type="evidence" value="ECO:0007669"/>
    <property type="project" value="UniProtKB-KW"/>
</dbReference>
<organism evidence="5 6">
    <name type="scientific">Streptacidiphilus jiangxiensis</name>
    <dbReference type="NCBI Taxonomy" id="235985"/>
    <lineage>
        <taxon>Bacteria</taxon>
        <taxon>Bacillati</taxon>
        <taxon>Actinomycetota</taxon>
        <taxon>Actinomycetes</taxon>
        <taxon>Kitasatosporales</taxon>
        <taxon>Streptomycetaceae</taxon>
        <taxon>Streptacidiphilus</taxon>
    </lineage>
</organism>
<proteinExistence type="predicted"/>
<keyword evidence="1" id="KW-0805">Transcription regulation</keyword>
<dbReference type="PROSITE" id="PS51118">
    <property type="entry name" value="HTH_HXLR"/>
    <property type="match status" value="2"/>
</dbReference>
<dbReference type="InterPro" id="IPR002577">
    <property type="entry name" value="HTH_HxlR"/>
</dbReference>
<dbReference type="InterPro" id="IPR036390">
    <property type="entry name" value="WH_DNA-bd_sf"/>
</dbReference>
<dbReference type="Gene3D" id="1.10.10.10">
    <property type="entry name" value="Winged helix-like DNA-binding domain superfamily/Winged helix DNA-binding domain"/>
    <property type="match status" value="2"/>
</dbReference>
<dbReference type="EMBL" id="FOAZ01000041">
    <property type="protein sequence ID" value="SEM66339.1"/>
    <property type="molecule type" value="Genomic_DNA"/>
</dbReference>
<evidence type="ECO:0000256" key="3">
    <source>
        <dbReference type="ARBA" id="ARBA00023163"/>
    </source>
</evidence>
<feature type="domain" description="HTH hxlR-type" evidence="4">
    <location>
        <begin position="115"/>
        <end position="211"/>
    </location>
</feature>
<sequence>MPRAVLVTAPADPPTAQDTLRSLAPRWAMWITSTLLYTARPLQRGDLDDALPFVPAATMSLRLTHLRNLGIIERPGGGHRAPIQLNDRGQELSSLYTALSVWAGNHVDIGTTANTERVENALHRLTLTDTNRVLQLLADHGWMRIVDIAEQIGQSESVTTSRLRRMQDDGLIDRTGPNWGDPYTLTPAARELPPVYAAAHDWANLRTGQTRPHPQARRAAATLTSAVPAVASAGRPVPGVRFSDLASAPAASYAARADRVIAVRR</sequence>
<feature type="domain" description="HTH hxlR-type" evidence="4">
    <location>
        <begin position="9"/>
        <end position="111"/>
    </location>
</feature>
<reference evidence="6" key="1">
    <citation type="submission" date="2016-10" db="EMBL/GenBank/DDBJ databases">
        <authorList>
            <person name="Varghese N."/>
        </authorList>
    </citation>
    <scope>NUCLEOTIDE SEQUENCE [LARGE SCALE GENOMIC DNA]</scope>
    <source>
        <strain evidence="6">DSM 45096 / BCRC 16803 / CGMCC 4.1857 / CIP 109030 / JCM 12277 / KCTC 19219 / NBRC 100920 / 33214</strain>
    </source>
</reference>
<dbReference type="OrthoDB" id="4302401at2"/>
<evidence type="ECO:0000313" key="5">
    <source>
        <dbReference type="EMBL" id="SEM66339.1"/>
    </source>
</evidence>
<dbReference type="SUPFAM" id="SSF46785">
    <property type="entry name" value="Winged helix' DNA-binding domain"/>
    <property type="match status" value="2"/>
</dbReference>
<dbReference type="Pfam" id="PF01638">
    <property type="entry name" value="HxlR"/>
    <property type="match status" value="1"/>
</dbReference>
<gene>
    <name evidence="5" type="ORF">SAMN05414137_14146</name>
</gene>
<dbReference type="RefSeq" id="WP_143094777.1">
    <property type="nucleotide sequence ID" value="NZ_BBPN01000061.1"/>
</dbReference>
<dbReference type="STRING" id="235985.SAMN05414137_14146"/>
<dbReference type="eggNOG" id="COG1733">
    <property type="taxonomic scope" value="Bacteria"/>
</dbReference>
<keyword evidence="6" id="KW-1185">Reference proteome</keyword>
<protein>
    <submittedName>
        <fullName evidence="5">DNA-binding transcriptional regulator, HxlR family</fullName>
    </submittedName>
</protein>
<accession>A0A1H8A973</accession>
<keyword evidence="3" id="KW-0804">Transcription</keyword>
<dbReference type="InterPro" id="IPR011991">
    <property type="entry name" value="ArsR-like_HTH"/>
</dbReference>
<evidence type="ECO:0000313" key="6">
    <source>
        <dbReference type="Proteomes" id="UP000183015"/>
    </source>
</evidence>
<dbReference type="CDD" id="cd00090">
    <property type="entry name" value="HTH_ARSR"/>
    <property type="match status" value="1"/>
</dbReference>
<evidence type="ECO:0000256" key="1">
    <source>
        <dbReference type="ARBA" id="ARBA00023015"/>
    </source>
</evidence>